<comment type="cofactor">
    <cofactor evidence="1">
        <name>Mg(2+)</name>
        <dbReference type="ChEBI" id="CHEBI:18420"/>
    </cofactor>
</comment>
<keyword evidence="6" id="KW-0067">ATP-binding</keyword>
<dbReference type="GO" id="GO:0016301">
    <property type="term" value="F:kinase activity"/>
    <property type="evidence" value="ECO:0007669"/>
    <property type="project" value="UniProtKB-KW"/>
</dbReference>
<dbReference type="InterPro" id="IPR017438">
    <property type="entry name" value="ATP-NAD_kinase_N"/>
</dbReference>
<keyword evidence="3" id="KW-0808">Transferase</keyword>
<keyword evidence="12" id="KW-1185">Reference proteome</keyword>
<dbReference type="Gene3D" id="2.60.200.40">
    <property type="match status" value="1"/>
</dbReference>
<dbReference type="GO" id="GO:0005886">
    <property type="term" value="C:plasma membrane"/>
    <property type="evidence" value="ECO:0007669"/>
    <property type="project" value="TreeGrafter"/>
</dbReference>
<keyword evidence="5" id="KW-0418">Kinase</keyword>
<proteinExistence type="inferred from homology"/>
<evidence type="ECO:0000256" key="7">
    <source>
        <dbReference type="ARBA" id="ARBA00023209"/>
    </source>
</evidence>
<evidence type="ECO:0000256" key="5">
    <source>
        <dbReference type="ARBA" id="ARBA00022777"/>
    </source>
</evidence>
<evidence type="ECO:0000256" key="3">
    <source>
        <dbReference type="ARBA" id="ARBA00022679"/>
    </source>
</evidence>
<feature type="region of interest" description="Disordered" evidence="9">
    <location>
        <begin position="1"/>
        <end position="25"/>
    </location>
</feature>
<evidence type="ECO:0000256" key="4">
    <source>
        <dbReference type="ARBA" id="ARBA00022741"/>
    </source>
</evidence>
<dbReference type="InterPro" id="IPR016064">
    <property type="entry name" value="NAD/diacylglycerol_kinase_sf"/>
</dbReference>
<name>A0A2V4P2S4_9ACTN</name>
<feature type="domain" description="DAGKc" evidence="10">
    <location>
        <begin position="26"/>
        <end position="157"/>
    </location>
</feature>
<keyword evidence="4" id="KW-0547">Nucleotide-binding</keyword>
<dbReference type="EMBL" id="PYBW01000049">
    <property type="protein sequence ID" value="PYC78557.1"/>
    <property type="molecule type" value="Genomic_DNA"/>
</dbReference>
<dbReference type="AlphaFoldDB" id="A0A2V4P2S4"/>
<dbReference type="SUPFAM" id="SSF111331">
    <property type="entry name" value="NAD kinase/diacylglycerol kinase-like"/>
    <property type="match status" value="1"/>
</dbReference>
<sequence length="316" mass="32279">MSSGSGGATGWGPAGEGSGPGPAGAGGARAFTAVVNPISGGGRAPARWEPIAALLRAGGATVRTELTRGREHAIECAEAAAERGEVVVAVGGDGLVRDAADGAVRTGGTFSLVPAGRGNDLARMLGFPSDAPALARLLLDGPTRAVDVLDVNGVIAPGNVYIGIDAVATQLINAGRGLPALLLYRLAPVRAILGWRAAGYTLTVDGERSEVRAHTVVVANSGAYGHGLRIVPPARVDDGLLDVMVVGDGPRSRIVSFMQEVKRGTHVRRPEVSLRTAREVLVDADRPVPVCADGDEVTTLPARIRLLPGALTMITP</sequence>
<evidence type="ECO:0000313" key="11">
    <source>
        <dbReference type="EMBL" id="PYC78557.1"/>
    </source>
</evidence>
<keyword evidence="8" id="KW-1208">Phospholipid metabolism</keyword>
<dbReference type="Pfam" id="PF00781">
    <property type="entry name" value="DAGK_cat"/>
    <property type="match status" value="1"/>
</dbReference>
<organism evidence="11 12">
    <name type="scientific">Streptomyces tateyamensis</name>
    <dbReference type="NCBI Taxonomy" id="565073"/>
    <lineage>
        <taxon>Bacteria</taxon>
        <taxon>Bacillati</taxon>
        <taxon>Actinomycetota</taxon>
        <taxon>Actinomycetes</taxon>
        <taxon>Kitasatosporales</taxon>
        <taxon>Streptomycetaceae</taxon>
        <taxon>Streptomyces</taxon>
    </lineage>
</organism>
<evidence type="ECO:0000313" key="12">
    <source>
        <dbReference type="Proteomes" id="UP000248039"/>
    </source>
</evidence>
<keyword evidence="7" id="KW-0444">Lipid biosynthesis</keyword>
<evidence type="ECO:0000259" key="10">
    <source>
        <dbReference type="PROSITE" id="PS50146"/>
    </source>
</evidence>
<evidence type="ECO:0000256" key="2">
    <source>
        <dbReference type="ARBA" id="ARBA00005983"/>
    </source>
</evidence>
<dbReference type="InterPro" id="IPR045540">
    <property type="entry name" value="YegS/DAGK_C"/>
</dbReference>
<evidence type="ECO:0000256" key="9">
    <source>
        <dbReference type="SAM" id="MobiDB-lite"/>
    </source>
</evidence>
<keyword evidence="7" id="KW-0443">Lipid metabolism</keyword>
<dbReference type="Pfam" id="PF19279">
    <property type="entry name" value="YegS_C"/>
    <property type="match status" value="1"/>
</dbReference>
<dbReference type="InterPro" id="IPR001206">
    <property type="entry name" value="Diacylglycerol_kinase_cat_dom"/>
</dbReference>
<accession>A0A2V4P2S4</accession>
<dbReference type="PANTHER" id="PTHR12358">
    <property type="entry name" value="SPHINGOSINE KINASE"/>
    <property type="match status" value="1"/>
</dbReference>
<dbReference type="Proteomes" id="UP000248039">
    <property type="component" value="Unassembled WGS sequence"/>
</dbReference>
<protein>
    <recommendedName>
        <fullName evidence="10">DAGKc domain-containing protein</fullName>
    </recommendedName>
</protein>
<dbReference type="InterPro" id="IPR050187">
    <property type="entry name" value="Lipid_Phosphate_FormReg"/>
</dbReference>
<gene>
    <name evidence="11" type="ORF">C7C46_15730</name>
</gene>
<reference evidence="11 12" key="1">
    <citation type="submission" date="2018-03" db="EMBL/GenBank/DDBJ databases">
        <title>Bioinformatic expansion and discovery of thiopeptide antibiotics.</title>
        <authorList>
            <person name="Schwalen C.J."/>
            <person name="Hudson G.A."/>
            <person name="Mitchell D.A."/>
        </authorList>
    </citation>
    <scope>NUCLEOTIDE SEQUENCE [LARGE SCALE GENOMIC DNA]</scope>
    <source>
        <strain evidence="11 12">ATCC 21389</strain>
    </source>
</reference>
<evidence type="ECO:0000256" key="1">
    <source>
        <dbReference type="ARBA" id="ARBA00001946"/>
    </source>
</evidence>
<evidence type="ECO:0000256" key="8">
    <source>
        <dbReference type="ARBA" id="ARBA00023264"/>
    </source>
</evidence>
<evidence type="ECO:0000256" key="6">
    <source>
        <dbReference type="ARBA" id="ARBA00022840"/>
    </source>
</evidence>
<dbReference type="PROSITE" id="PS50146">
    <property type="entry name" value="DAGK"/>
    <property type="match status" value="1"/>
</dbReference>
<dbReference type="OrthoDB" id="142078at2"/>
<keyword evidence="7" id="KW-0594">Phospholipid biosynthesis</keyword>
<dbReference type="GO" id="GO:0008654">
    <property type="term" value="P:phospholipid biosynthetic process"/>
    <property type="evidence" value="ECO:0007669"/>
    <property type="project" value="UniProtKB-KW"/>
</dbReference>
<comment type="caution">
    <text evidence="11">The sequence shown here is derived from an EMBL/GenBank/DDBJ whole genome shotgun (WGS) entry which is preliminary data.</text>
</comment>
<dbReference type="PANTHER" id="PTHR12358:SF106">
    <property type="entry name" value="LIPID KINASE YEGS"/>
    <property type="match status" value="1"/>
</dbReference>
<dbReference type="GO" id="GO:0005524">
    <property type="term" value="F:ATP binding"/>
    <property type="evidence" value="ECO:0007669"/>
    <property type="project" value="UniProtKB-KW"/>
</dbReference>
<comment type="similarity">
    <text evidence="2">Belongs to the diacylglycerol/lipid kinase family.</text>
</comment>
<dbReference type="Gene3D" id="3.40.50.10330">
    <property type="entry name" value="Probable inorganic polyphosphate/atp-NAD kinase, domain 1"/>
    <property type="match status" value="1"/>
</dbReference>